<dbReference type="NCBIfam" id="TIGR02669">
    <property type="entry name" value="SpoIID_LytB"/>
    <property type="match status" value="1"/>
</dbReference>
<dbReference type="Proteomes" id="UP000002432">
    <property type="component" value="Chromosome"/>
</dbReference>
<feature type="signal peptide" evidence="1">
    <location>
        <begin position="1"/>
        <end position="17"/>
    </location>
</feature>
<evidence type="ECO:0000259" key="2">
    <source>
        <dbReference type="Pfam" id="PF08486"/>
    </source>
</evidence>
<organism evidence="4 5">
    <name type="scientific">Koribacter versatilis (strain Ellin345)</name>
    <dbReference type="NCBI Taxonomy" id="204669"/>
    <lineage>
        <taxon>Bacteria</taxon>
        <taxon>Pseudomonadati</taxon>
        <taxon>Acidobacteriota</taxon>
        <taxon>Terriglobia</taxon>
        <taxon>Terriglobales</taxon>
        <taxon>Candidatus Korobacteraceae</taxon>
        <taxon>Candidatus Korobacter</taxon>
    </lineage>
</organism>
<dbReference type="EnsemblBacteria" id="ABF39933">
    <property type="protein sequence ID" value="ABF39933"/>
    <property type="gene ID" value="Acid345_0930"/>
</dbReference>
<keyword evidence="5" id="KW-1185">Reference proteome</keyword>
<reference evidence="4 5" key="1">
    <citation type="journal article" date="2009" name="Appl. Environ. Microbiol.">
        <title>Three genomes from the phylum Acidobacteria provide insight into the lifestyles of these microorganisms in soils.</title>
        <authorList>
            <person name="Ward N.L."/>
            <person name="Challacombe J.F."/>
            <person name="Janssen P.H."/>
            <person name="Henrissat B."/>
            <person name="Coutinho P.M."/>
            <person name="Wu M."/>
            <person name="Xie G."/>
            <person name="Haft D.H."/>
            <person name="Sait M."/>
            <person name="Badger J."/>
            <person name="Barabote R.D."/>
            <person name="Bradley B."/>
            <person name="Brettin T.S."/>
            <person name="Brinkac L.M."/>
            <person name="Bruce D."/>
            <person name="Creasy T."/>
            <person name="Daugherty S.C."/>
            <person name="Davidsen T.M."/>
            <person name="DeBoy R.T."/>
            <person name="Detter J.C."/>
            <person name="Dodson R.J."/>
            <person name="Durkin A.S."/>
            <person name="Ganapathy A."/>
            <person name="Gwinn-Giglio M."/>
            <person name="Han C.S."/>
            <person name="Khouri H."/>
            <person name="Kiss H."/>
            <person name="Kothari S.P."/>
            <person name="Madupu R."/>
            <person name="Nelson K.E."/>
            <person name="Nelson W.C."/>
            <person name="Paulsen I."/>
            <person name="Penn K."/>
            <person name="Ren Q."/>
            <person name="Rosovitz M.J."/>
            <person name="Selengut J.D."/>
            <person name="Shrivastava S."/>
            <person name="Sullivan S.A."/>
            <person name="Tapia R."/>
            <person name="Thompson L.S."/>
            <person name="Watkins K.L."/>
            <person name="Yang Q."/>
            <person name="Yu C."/>
            <person name="Zafar N."/>
            <person name="Zhou L."/>
            <person name="Kuske C.R."/>
        </authorList>
    </citation>
    <scope>NUCLEOTIDE SEQUENCE [LARGE SCALE GENOMIC DNA]</scope>
    <source>
        <strain evidence="4 5">Ellin345</strain>
    </source>
</reference>
<feature type="domain" description="Sporulation stage II protein D amidase enhancer LytB N-terminal" evidence="2">
    <location>
        <begin position="106"/>
        <end position="191"/>
    </location>
</feature>
<evidence type="ECO:0000313" key="5">
    <source>
        <dbReference type="Proteomes" id="UP000002432"/>
    </source>
</evidence>
<dbReference type="InterPro" id="IPR013486">
    <property type="entry name" value="SpoIID/LytB"/>
</dbReference>
<protein>
    <submittedName>
        <fullName evidence="4">Sporulation protein-like protein</fullName>
    </submittedName>
</protein>
<dbReference type="Pfam" id="PF08486">
    <property type="entry name" value="SpoIID"/>
    <property type="match status" value="1"/>
</dbReference>
<dbReference type="STRING" id="204669.Acid345_0930"/>
<keyword evidence="1" id="KW-0732">Signal</keyword>
<dbReference type="PANTHER" id="PTHR30032">
    <property type="entry name" value="N-ACETYLMURAMOYL-L-ALANINE AMIDASE-RELATED"/>
    <property type="match status" value="1"/>
</dbReference>
<accession>Q1IT67</accession>
<dbReference type="eggNOG" id="COG2385">
    <property type="taxonomic scope" value="Bacteria"/>
</dbReference>
<feature type="domain" description="DUF2300" evidence="3">
    <location>
        <begin position="435"/>
        <end position="557"/>
    </location>
</feature>
<dbReference type="InterPro" id="IPR051922">
    <property type="entry name" value="Bact_Sporulation_Assoc"/>
</dbReference>
<dbReference type="OrthoDB" id="9794671at2"/>
<dbReference type="InterPro" id="IPR018748">
    <property type="entry name" value="DUF2300_secreted"/>
</dbReference>
<feature type="chain" id="PRO_5004191253" evidence="1">
    <location>
        <begin position="18"/>
        <end position="568"/>
    </location>
</feature>
<sequence>MKVLRWLCLFFATTAMAQQPPFRVRLLSLYHLQEVTIAPDGPSTLRLDGKQEKLMSTIAVRVDGGSIRIGDRAAMRVAINGPVRISGGTIRPMSVHVPLEISAVRGELRVIAVYPTEEYVAAVLQGETAGDMPPEALKALAVAIRSYATRFRERHKEEHFDFCDSTHCQYLRTDVSPAVQQAVTQTANELLWDRGSPLAAYYHKDCGGRTEDVASVWPDQRSAALVAHEDPYCKRVSKDWSAELTREEIAKALEAAKLQVPVKWDRIVVTSHTASGRVQRLEFRVGESQQRATMSASSFRFALGHALGWNTLKSDWYEVSGNGDRFVFRGRGVGHGVGLCQTGAAEMARSGKNYREILAFYYPGTANAASAQGIPWISRAGKVDVRAVNIPDAERVLPASEEALAWASQKSGLVLSGRAAVDVYPTVEMFRNATGEPGWVAASTRGDHVRIQPPSVLGSRLRSLLRHEFLHLLVESNAKPGTPLWFREGLVLYLGDESRSSVVHPMTTDEMSHAIETRSDEASVRRAYEAATTRVAAFAKQYGVRELLRWLRSGIPNDVAVSSDKVAQ</sequence>
<dbReference type="InterPro" id="IPR013693">
    <property type="entry name" value="SpoIID/LytB_N"/>
</dbReference>
<dbReference type="GO" id="GO:0030435">
    <property type="term" value="P:sporulation resulting in formation of a cellular spore"/>
    <property type="evidence" value="ECO:0007669"/>
    <property type="project" value="InterPro"/>
</dbReference>
<dbReference type="AlphaFoldDB" id="Q1IT67"/>
<dbReference type="RefSeq" id="WP_011521735.1">
    <property type="nucleotide sequence ID" value="NC_008009.1"/>
</dbReference>
<dbReference type="PANTHER" id="PTHR30032:SF4">
    <property type="entry name" value="AMIDASE ENHANCER"/>
    <property type="match status" value="1"/>
</dbReference>
<dbReference type="EMBL" id="CP000360">
    <property type="protein sequence ID" value="ABF39933.1"/>
    <property type="molecule type" value="Genomic_DNA"/>
</dbReference>
<proteinExistence type="predicted"/>
<dbReference type="KEGG" id="aba:Acid345_0930"/>
<name>Q1IT67_KORVE</name>
<evidence type="ECO:0000259" key="3">
    <source>
        <dbReference type="Pfam" id="PF10062"/>
    </source>
</evidence>
<gene>
    <name evidence="4" type="ordered locus">Acid345_0930</name>
</gene>
<dbReference type="HOGENOM" id="CLU_479649_0_0_0"/>
<evidence type="ECO:0000256" key="1">
    <source>
        <dbReference type="SAM" id="SignalP"/>
    </source>
</evidence>
<dbReference type="Pfam" id="PF10062">
    <property type="entry name" value="DUF2300"/>
    <property type="match status" value="1"/>
</dbReference>
<evidence type="ECO:0000313" key="4">
    <source>
        <dbReference type="EMBL" id="ABF39933.1"/>
    </source>
</evidence>
<dbReference type="GO" id="GO:0030288">
    <property type="term" value="C:outer membrane-bounded periplasmic space"/>
    <property type="evidence" value="ECO:0007669"/>
    <property type="project" value="TreeGrafter"/>
</dbReference>